<dbReference type="PANTHER" id="PTHR33514:SF15">
    <property type="entry name" value="COBALT TRANSPORT PROTEIN"/>
    <property type="match status" value="1"/>
</dbReference>
<evidence type="ECO:0000256" key="4">
    <source>
        <dbReference type="ARBA" id="ARBA00023136"/>
    </source>
</evidence>
<gene>
    <name evidence="6" type="ORF">SAMN04488242_1068</name>
</gene>
<dbReference type="Pfam" id="PF02361">
    <property type="entry name" value="CbiQ"/>
    <property type="match status" value="1"/>
</dbReference>
<dbReference type="OrthoDB" id="5187293at2"/>
<dbReference type="RefSeq" id="WP_093249689.1">
    <property type="nucleotide sequence ID" value="NZ_FNGP01000002.1"/>
</dbReference>
<dbReference type="InterPro" id="IPR003339">
    <property type="entry name" value="ABC/ECF_trnsptr_transmembrane"/>
</dbReference>
<dbReference type="AlphaFoldDB" id="A0A1G9J6J1"/>
<keyword evidence="3 5" id="KW-1133">Transmembrane helix</keyword>
<dbReference type="CDD" id="cd16914">
    <property type="entry name" value="EcfT"/>
    <property type="match status" value="1"/>
</dbReference>
<protein>
    <submittedName>
        <fullName evidence="6">Energy-coupling factor transport system permease protein</fullName>
    </submittedName>
</protein>
<sequence length="383" mass="41318">MTRRYFLPRPLHPFAWWGYAIALAVTAGATSNPLLLLAIVAVVTLVTIARRGDNPWAKGFKLYLWLGLFVVAFRVAFRVVFGGGDGPTILFTLPEVPLPEFVRGVRLLGPVSLESLLYGLYDGLRLATMIICVGAANSLANPKRLLAALPSALYELGTILVVSFSVFPQLGDSFTRVLRVRRLRRSREARTRRQRLGVVETIIVPVLSDALERSVALAASMEVRGYGRGGVATARERALSSGAGLAGVAVLAVWSYFLLARPGIGPTVLRTNLVELGLLLVGIGLIVLAMRVIGRHVRRTRYRRDRWRVAETLTLVCGLVPAAIVEYVRSYGDPSVLHPSITPLVWPALDPLLLAAVAVAALPAFITPPPALSTAGPALEGLS</sequence>
<evidence type="ECO:0000256" key="5">
    <source>
        <dbReference type="SAM" id="Phobius"/>
    </source>
</evidence>
<evidence type="ECO:0000256" key="2">
    <source>
        <dbReference type="ARBA" id="ARBA00022692"/>
    </source>
</evidence>
<dbReference type="Proteomes" id="UP000199475">
    <property type="component" value="Unassembled WGS sequence"/>
</dbReference>
<keyword evidence="2 5" id="KW-0812">Transmembrane</keyword>
<feature type="transmembrane region" description="Helical" evidence="5">
    <location>
        <begin position="277"/>
        <end position="294"/>
    </location>
</feature>
<evidence type="ECO:0000313" key="6">
    <source>
        <dbReference type="EMBL" id="SDL33158.1"/>
    </source>
</evidence>
<keyword evidence="4 5" id="KW-0472">Membrane</keyword>
<evidence type="ECO:0000313" key="7">
    <source>
        <dbReference type="Proteomes" id="UP000199475"/>
    </source>
</evidence>
<dbReference type="EMBL" id="FNGP01000002">
    <property type="protein sequence ID" value="SDL33158.1"/>
    <property type="molecule type" value="Genomic_DNA"/>
</dbReference>
<organism evidence="6 7">
    <name type="scientific">Tessaracoccus oleiagri</name>
    <dbReference type="NCBI Taxonomy" id="686624"/>
    <lineage>
        <taxon>Bacteria</taxon>
        <taxon>Bacillati</taxon>
        <taxon>Actinomycetota</taxon>
        <taxon>Actinomycetes</taxon>
        <taxon>Propionibacteriales</taxon>
        <taxon>Propionibacteriaceae</taxon>
        <taxon>Tessaracoccus</taxon>
    </lineage>
</organism>
<dbReference type="PANTHER" id="PTHR33514">
    <property type="entry name" value="PROTEIN ABCI12, CHLOROPLASTIC"/>
    <property type="match status" value="1"/>
</dbReference>
<feature type="transmembrane region" description="Helical" evidence="5">
    <location>
        <begin position="16"/>
        <end position="48"/>
    </location>
</feature>
<evidence type="ECO:0000256" key="3">
    <source>
        <dbReference type="ARBA" id="ARBA00022989"/>
    </source>
</evidence>
<reference evidence="6 7" key="1">
    <citation type="submission" date="2016-10" db="EMBL/GenBank/DDBJ databases">
        <authorList>
            <person name="de Groot N.N."/>
        </authorList>
    </citation>
    <scope>NUCLEOTIDE SEQUENCE [LARGE SCALE GENOMIC DNA]</scope>
    <source>
        <strain evidence="6 7">CGMCC 1.9159</strain>
    </source>
</reference>
<dbReference type="GO" id="GO:0005886">
    <property type="term" value="C:plasma membrane"/>
    <property type="evidence" value="ECO:0007669"/>
    <property type="project" value="UniProtKB-ARBA"/>
</dbReference>
<feature type="transmembrane region" description="Helical" evidence="5">
    <location>
        <begin position="344"/>
        <end position="366"/>
    </location>
</feature>
<evidence type="ECO:0000256" key="1">
    <source>
        <dbReference type="ARBA" id="ARBA00004141"/>
    </source>
</evidence>
<feature type="transmembrane region" description="Helical" evidence="5">
    <location>
        <begin position="60"/>
        <end position="81"/>
    </location>
</feature>
<accession>A0A1G9J6J1</accession>
<feature type="transmembrane region" description="Helical" evidence="5">
    <location>
        <begin position="306"/>
        <end position="324"/>
    </location>
</feature>
<proteinExistence type="predicted"/>
<feature type="transmembrane region" description="Helical" evidence="5">
    <location>
        <begin position="238"/>
        <end position="257"/>
    </location>
</feature>
<comment type="subcellular location">
    <subcellularLocation>
        <location evidence="1">Membrane</location>
        <topology evidence="1">Multi-pass membrane protein</topology>
    </subcellularLocation>
</comment>
<dbReference type="STRING" id="686624.SAMN04488242_1068"/>
<keyword evidence="7" id="KW-1185">Reference proteome</keyword>
<name>A0A1G9J6J1_9ACTN</name>